<evidence type="ECO:0000256" key="2">
    <source>
        <dbReference type="ARBA" id="ARBA00022737"/>
    </source>
</evidence>
<dbReference type="GO" id="GO:1990246">
    <property type="term" value="C:uniplex complex"/>
    <property type="evidence" value="ECO:0007669"/>
    <property type="project" value="TreeGrafter"/>
</dbReference>
<sequence>MGLMQAHNRQGKHQRGGLRAGLRICGSVENGGLIEYFFGKYGKRCLKNDGFVQFLRCLCCILDLESAHYSYKLRGSISARDFALSMVASAGMNHLNKLLDGVDEIPNQPHLCDIRITCEEFRSFVELRRRLQPFSLALFSCGEVNGLLTKEDFRRAASQ</sequence>
<dbReference type="GO" id="GO:0036444">
    <property type="term" value="P:calcium import into the mitochondrion"/>
    <property type="evidence" value="ECO:0007669"/>
    <property type="project" value="TreeGrafter"/>
</dbReference>
<feature type="non-terminal residue" evidence="4">
    <location>
        <position position="159"/>
    </location>
</feature>
<evidence type="ECO:0000313" key="4">
    <source>
        <dbReference type="EMBL" id="KAK6912559.1"/>
    </source>
</evidence>
<organism evidence="4 5">
    <name type="scientific">Dillenia turbinata</name>
    <dbReference type="NCBI Taxonomy" id="194707"/>
    <lineage>
        <taxon>Eukaryota</taxon>
        <taxon>Viridiplantae</taxon>
        <taxon>Streptophyta</taxon>
        <taxon>Embryophyta</taxon>
        <taxon>Tracheophyta</taxon>
        <taxon>Spermatophyta</taxon>
        <taxon>Magnoliopsida</taxon>
        <taxon>eudicotyledons</taxon>
        <taxon>Gunneridae</taxon>
        <taxon>Pentapetalae</taxon>
        <taxon>Dilleniales</taxon>
        <taxon>Dilleniaceae</taxon>
        <taxon>Dillenia</taxon>
    </lineage>
</organism>
<evidence type="ECO:0000256" key="3">
    <source>
        <dbReference type="ARBA" id="ARBA00023136"/>
    </source>
</evidence>
<keyword evidence="3" id="KW-0472">Membrane</keyword>
<reference evidence="4 5" key="1">
    <citation type="submission" date="2023-12" db="EMBL/GenBank/DDBJ databases">
        <title>A high-quality genome assembly for Dillenia turbinata (Dilleniales).</title>
        <authorList>
            <person name="Chanderbali A."/>
        </authorList>
    </citation>
    <scope>NUCLEOTIDE SEQUENCE [LARGE SCALE GENOMIC DNA]</scope>
    <source>
        <strain evidence="4">LSX21</strain>
        <tissue evidence="4">Leaf</tissue>
    </source>
</reference>
<keyword evidence="5" id="KW-1185">Reference proteome</keyword>
<accession>A0AAN8UGY3</accession>
<evidence type="ECO:0000313" key="5">
    <source>
        <dbReference type="Proteomes" id="UP001370490"/>
    </source>
</evidence>
<comment type="caution">
    <text evidence="4">The sequence shown here is derived from an EMBL/GenBank/DDBJ whole genome shotgun (WGS) entry which is preliminary data.</text>
</comment>
<dbReference type="GO" id="GO:0051560">
    <property type="term" value="P:mitochondrial calcium ion homeostasis"/>
    <property type="evidence" value="ECO:0007669"/>
    <property type="project" value="TreeGrafter"/>
</dbReference>
<comment type="subcellular location">
    <subcellularLocation>
        <location evidence="1">Mitochondrion inner membrane</location>
    </subcellularLocation>
</comment>
<dbReference type="AlphaFoldDB" id="A0AAN8UGY3"/>
<dbReference type="EMBL" id="JBAMMX010000027">
    <property type="protein sequence ID" value="KAK6912559.1"/>
    <property type="molecule type" value="Genomic_DNA"/>
</dbReference>
<dbReference type="Proteomes" id="UP001370490">
    <property type="component" value="Unassembled WGS sequence"/>
</dbReference>
<proteinExistence type="predicted"/>
<protein>
    <submittedName>
        <fullName evidence="4">Uncharacterized protein</fullName>
    </submittedName>
</protein>
<dbReference type="InterPro" id="IPR039800">
    <property type="entry name" value="MICU1/2/3"/>
</dbReference>
<keyword evidence="2" id="KW-0677">Repeat</keyword>
<dbReference type="PANTHER" id="PTHR12294:SF23">
    <property type="entry name" value="CALCIUM UPTAKE PROTEIN, MITOCHONDRIAL"/>
    <property type="match status" value="1"/>
</dbReference>
<dbReference type="PANTHER" id="PTHR12294">
    <property type="entry name" value="EF HAND DOMAIN FAMILY A1,A2-RELATED"/>
    <property type="match status" value="1"/>
</dbReference>
<name>A0AAN8UGY3_9MAGN</name>
<dbReference type="GO" id="GO:0005509">
    <property type="term" value="F:calcium ion binding"/>
    <property type="evidence" value="ECO:0007669"/>
    <property type="project" value="InterPro"/>
</dbReference>
<gene>
    <name evidence="4" type="ORF">RJ641_022160</name>
</gene>
<evidence type="ECO:0000256" key="1">
    <source>
        <dbReference type="ARBA" id="ARBA00004273"/>
    </source>
</evidence>